<sequence length="156" mass="17042">MAEWITVIALVVIGLSLIVAEVIFVPGTTLVGIIGFIATAFGIFLSFTYFGSEVGWWITAGSVILFGISLYFSFKGNTWDRFSLKSTINSKVNEGLTSKLKVGDEGIAMSAIRPMGKADFHDAEYEVRSMGNYIDSGTTVRIIKIDVNNIFVEPIN</sequence>
<evidence type="ECO:0000256" key="4">
    <source>
        <dbReference type="ARBA" id="ARBA00023136"/>
    </source>
</evidence>
<dbReference type="RefSeq" id="WP_155173748.1">
    <property type="nucleotide sequence ID" value="NZ_BAAAFL010000010.1"/>
</dbReference>
<proteinExistence type="predicted"/>
<evidence type="ECO:0000259" key="7">
    <source>
        <dbReference type="Pfam" id="PF24961"/>
    </source>
</evidence>
<feature type="domain" description="NfeD-like C-terminal" evidence="6">
    <location>
        <begin position="102"/>
        <end position="154"/>
    </location>
</feature>
<dbReference type="InterPro" id="IPR002810">
    <property type="entry name" value="NfeD-like_C"/>
</dbReference>
<dbReference type="Pfam" id="PF24961">
    <property type="entry name" value="NfeD_membrane"/>
    <property type="match status" value="1"/>
</dbReference>
<dbReference type="InterPro" id="IPR056739">
    <property type="entry name" value="NfeD_membrane"/>
</dbReference>
<feature type="transmembrane region" description="Helical" evidence="5">
    <location>
        <begin position="56"/>
        <end position="74"/>
    </location>
</feature>
<dbReference type="InterPro" id="IPR012340">
    <property type="entry name" value="NA-bd_OB-fold"/>
</dbReference>
<feature type="domain" description="NfeD integral membrane" evidence="7">
    <location>
        <begin position="6"/>
        <end position="73"/>
    </location>
</feature>
<gene>
    <name evidence="8" type="ORF">E1163_17425</name>
</gene>
<keyword evidence="2 5" id="KW-0812">Transmembrane</keyword>
<dbReference type="InterPro" id="IPR052165">
    <property type="entry name" value="Membrane_assoc_protease"/>
</dbReference>
<evidence type="ECO:0000313" key="9">
    <source>
        <dbReference type="Proteomes" id="UP000798808"/>
    </source>
</evidence>
<dbReference type="Gene3D" id="2.40.50.140">
    <property type="entry name" value="Nucleic acid-binding proteins"/>
    <property type="match status" value="1"/>
</dbReference>
<dbReference type="PANTHER" id="PTHR33507:SF3">
    <property type="entry name" value="INNER MEMBRANE PROTEIN YBBJ"/>
    <property type="match status" value="1"/>
</dbReference>
<evidence type="ECO:0000256" key="5">
    <source>
        <dbReference type="SAM" id="Phobius"/>
    </source>
</evidence>
<feature type="transmembrane region" description="Helical" evidence="5">
    <location>
        <begin position="6"/>
        <end position="25"/>
    </location>
</feature>
<feature type="transmembrane region" description="Helical" evidence="5">
    <location>
        <begin position="30"/>
        <end position="50"/>
    </location>
</feature>
<keyword evidence="4 5" id="KW-0472">Membrane</keyword>
<protein>
    <recommendedName>
        <fullName evidence="10">NfeD-like C-terminal domain-containing protein</fullName>
    </recommendedName>
</protein>
<accession>A0ABW9RRB8</accession>
<evidence type="ECO:0000256" key="1">
    <source>
        <dbReference type="ARBA" id="ARBA00004141"/>
    </source>
</evidence>
<dbReference type="Pfam" id="PF01957">
    <property type="entry name" value="NfeD"/>
    <property type="match status" value="1"/>
</dbReference>
<keyword evidence="9" id="KW-1185">Reference proteome</keyword>
<comment type="caution">
    <text evidence="8">The sequence shown here is derived from an EMBL/GenBank/DDBJ whole genome shotgun (WGS) entry which is preliminary data.</text>
</comment>
<name>A0ABW9RRB8_9BACT</name>
<comment type="subcellular location">
    <subcellularLocation>
        <location evidence="1">Membrane</location>
        <topology evidence="1">Multi-pass membrane protein</topology>
    </subcellularLocation>
</comment>
<evidence type="ECO:0000313" key="8">
    <source>
        <dbReference type="EMBL" id="MTI26739.1"/>
    </source>
</evidence>
<evidence type="ECO:0000256" key="2">
    <source>
        <dbReference type="ARBA" id="ARBA00022692"/>
    </source>
</evidence>
<evidence type="ECO:0000259" key="6">
    <source>
        <dbReference type="Pfam" id="PF01957"/>
    </source>
</evidence>
<dbReference type="EMBL" id="SMLW01000596">
    <property type="protein sequence ID" value="MTI26739.1"/>
    <property type="molecule type" value="Genomic_DNA"/>
</dbReference>
<dbReference type="Proteomes" id="UP000798808">
    <property type="component" value="Unassembled WGS sequence"/>
</dbReference>
<reference evidence="8 9" key="1">
    <citation type="submission" date="2019-02" db="EMBL/GenBank/DDBJ databases">
        <authorList>
            <person name="Goldberg S.R."/>
            <person name="Haltli B.A."/>
            <person name="Correa H."/>
            <person name="Russell K.G."/>
        </authorList>
    </citation>
    <scope>NUCLEOTIDE SEQUENCE [LARGE SCALE GENOMIC DNA]</scope>
    <source>
        <strain evidence="8 9">JCM 16186</strain>
    </source>
</reference>
<evidence type="ECO:0000256" key="3">
    <source>
        <dbReference type="ARBA" id="ARBA00022989"/>
    </source>
</evidence>
<organism evidence="8 9">
    <name type="scientific">Fulvivirga kasyanovii</name>
    <dbReference type="NCBI Taxonomy" id="396812"/>
    <lineage>
        <taxon>Bacteria</taxon>
        <taxon>Pseudomonadati</taxon>
        <taxon>Bacteroidota</taxon>
        <taxon>Cytophagia</taxon>
        <taxon>Cytophagales</taxon>
        <taxon>Fulvivirgaceae</taxon>
        <taxon>Fulvivirga</taxon>
    </lineage>
</organism>
<dbReference type="PANTHER" id="PTHR33507">
    <property type="entry name" value="INNER MEMBRANE PROTEIN YBBJ"/>
    <property type="match status" value="1"/>
</dbReference>
<evidence type="ECO:0008006" key="10">
    <source>
        <dbReference type="Google" id="ProtNLM"/>
    </source>
</evidence>
<keyword evidence="3 5" id="KW-1133">Transmembrane helix</keyword>